<reference evidence="6 7" key="1">
    <citation type="submission" date="2019-06" db="EMBL/GenBank/DDBJ databases">
        <authorList>
            <person name="Rodrigo-Torres L."/>
            <person name="Arahal R. D."/>
            <person name="Lucena T."/>
        </authorList>
    </citation>
    <scope>NUCLEOTIDE SEQUENCE [LARGE SCALE GENOMIC DNA]</scope>
    <source>
        <strain evidence="6 7">SB0023/3</strain>
    </source>
</reference>
<name>A0A509EHS9_9HYPH</name>
<dbReference type="Gene3D" id="3.30.465.10">
    <property type="match status" value="1"/>
</dbReference>
<dbReference type="GO" id="GO:0071949">
    <property type="term" value="F:FAD binding"/>
    <property type="evidence" value="ECO:0007669"/>
    <property type="project" value="InterPro"/>
</dbReference>
<accession>A0A509EHS9</accession>
<dbReference type="PROSITE" id="PS51387">
    <property type="entry name" value="FAD_PCMH"/>
    <property type="match status" value="1"/>
</dbReference>
<gene>
    <name evidence="6" type="ORF">MET9862_03552</name>
</gene>
<dbReference type="PANTHER" id="PTHR43716:SF2">
    <property type="entry name" value="BLL6224 PROTEIN"/>
    <property type="match status" value="1"/>
</dbReference>
<dbReference type="Gene3D" id="1.10.45.10">
    <property type="entry name" value="Vanillyl-alcohol Oxidase, Chain A, domain 4"/>
    <property type="match status" value="1"/>
</dbReference>
<feature type="domain" description="FAD-binding PCMH-type" evidence="5">
    <location>
        <begin position="45"/>
        <end position="223"/>
    </location>
</feature>
<evidence type="ECO:0000313" key="6">
    <source>
        <dbReference type="EMBL" id="VUD72945.1"/>
    </source>
</evidence>
<evidence type="ECO:0000256" key="3">
    <source>
        <dbReference type="ARBA" id="ARBA00022630"/>
    </source>
</evidence>
<dbReference type="InterPro" id="IPR016166">
    <property type="entry name" value="FAD-bd_PCMH"/>
</dbReference>
<dbReference type="AlphaFoldDB" id="A0A509EHS9"/>
<sequence length="486" mass="50871">MCLKGDRMGDHEALLAALRARLGPRHVLTAPEDVAPYLDEQRRLFRGEALAVARPAETAEVAFAVRACAEAGVPVVAQGGNTGLVGGGVPRGGLVLSLARLDRVRALDPLGATITVEAGAILAEVQAAAEEAGLLFPLSYASRGSARIGGGIATNAGGVAVLSYGNARDLVLGLEVVLADGRVWDGLRALRKDNAGYDLKQLFIGSEGTLGIVTAAVLKLYPRPRSTTVAFAGLASPARALDLFAHLRARCDRDLTAYEVMPPFGLDLVLRHAPGSVRPLAGAHGAYALIEIASSRPEADTRAETEAALAEAMADGVVEDAAVAASEAQNWALWHLRESLPEAQKREGASIKHDVSVPLARLPAFLAEASAACEAEMPGLRVCAFGHFGDGNIHFNLTQPAGMDRGAFLAEWGRFNRIVHDIVHAMGGSIAAEHGVGLLKRDELLRYGDPVGLDLMRKLKAALDPNGVLNPGKVVPEAGAESRDGV</sequence>
<dbReference type="InterPro" id="IPR004113">
    <property type="entry name" value="FAD-bd_oxidored_4_C"/>
</dbReference>
<dbReference type="Gene3D" id="3.30.70.2190">
    <property type="match status" value="1"/>
</dbReference>
<dbReference type="Gene3D" id="3.30.70.2740">
    <property type="match status" value="1"/>
</dbReference>
<dbReference type="Gene3D" id="3.30.43.10">
    <property type="entry name" value="Uridine Diphospho-n-acetylenolpyruvylglucosamine Reductase, domain 2"/>
    <property type="match status" value="1"/>
</dbReference>
<dbReference type="Proteomes" id="UP000410984">
    <property type="component" value="Unassembled WGS sequence"/>
</dbReference>
<keyword evidence="6" id="KW-0560">Oxidoreductase</keyword>
<evidence type="ECO:0000256" key="1">
    <source>
        <dbReference type="ARBA" id="ARBA00001974"/>
    </source>
</evidence>
<dbReference type="GO" id="GO:0022904">
    <property type="term" value="P:respiratory electron transport chain"/>
    <property type="evidence" value="ECO:0007669"/>
    <property type="project" value="TreeGrafter"/>
</dbReference>
<dbReference type="InterPro" id="IPR016164">
    <property type="entry name" value="FAD-linked_Oxase-like_C"/>
</dbReference>
<protein>
    <submittedName>
        <fullName evidence="6">Putative FAD-linked oxidoreductase</fullName>
        <ecNumber evidence="6">1.-.-.-</ecNumber>
    </submittedName>
</protein>
<evidence type="ECO:0000259" key="5">
    <source>
        <dbReference type="PROSITE" id="PS51387"/>
    </source>
</evidence>
<dbReference type="SUPFAM" id="SSF56176">
    <property type="entry name" value="FAD-binding/transporter-associated domain-like"/>
    <property type="match status" value="1"/>
</dbReference>
<dbReference type="InterPro" id="IPR016167">
    <property type="entry name" value="FAD-bd_PCMH_sub1"/>
</dbReference>
<dbReference type="FunFam" id="1.10.45.10:FF:000001">
    <property type="entry name" value="D-lactate dehydrogenase mitochondrial"/>
    <property type="match status" value="1"/>
</dbReference>
<keyword evidence="7" id="KW-1185">Reference proteome</keyword>
<dbReference type="InterPro" id="IPR016171">
    <property type="entry name" value="Vanillyl_alc_oxidase_C-sub2"/>
</dbReference>
<proteinExistence type="inferred from homology"/>
<evidence type="ECO:0000256" key="2">
    <source>
        <dbReference type="ARBA" id="ARBA00008000"/>
    </source>
</evidence>
<dbReference type="InterPro" id="IPR016169">
    <property type="entry name" value="FAD-bd_PCMH_sub2"/>
</dbReference>
<keyword evidence="3" id="KW-0285">Flavoprotein</keyword>
<keyword evidence="4" id="KW-0274">FAD</keyword>
<dbReference type="Pfam" id="PF02913">
    <property type="entry name" value="FAD-oxidase_C"/>
    <property type="match status" value="1"/>
</dbReference>
<dbReference type="EMBL" id="CABFPH010000054">
    <property type="protein sequence ID" value="VUD72945.1"/>
    <property type="molecule type" value="Genomic_DNA"/>
</dbReference>
<comment type="cofactor">
    <cofactor evidence="1">
        <name>FAD</name>
        <dbReference type="ChEBI" id="CHEBI:57692"/>
    </cofactor>
</comment>
<comment type="similarity">
    <text evidence="2">Belongs to the FAD-binding oxidoreductase/transferase type 4 family.</text>
</comment>
<dbReference type="InterPro" id="IPR006094">
    <property type="entry name" value="Oxid_FAD_bind_N"/>
</dbReference>
<dbReference type="EC" id="1.-.-.-" evidence="6"/>
<organism evidence="6 7">
    <name type="scientific">Methylobacterium symbioticum</name>
    <dbReference type="NCBI Taxonomy" id="2584084"/>
    <lineage>
        <taxon>Bacteria</taxon>
        <taxon>Pseudomonadati</taxon>
        <taxon>Pseudomonadota</taxon>
        <taxon>Alphaproteobacteria</taxon>
        <taxon>Hyphomicrobiales</taxon>
        <taxon>Methylobacteriaceae</taxon>
        <taxon>Methylobacterium</taxon>
    </lineage>
</organism>
<dbReference type="InterPro" id="IPR051264">
    <property type="entry name" value="FAD-oxidored/transferase_4"/>
</dbReference>
<dbReference type="PANTHER" id="PTHR43716">
    <property type="entry name" value="D-2-HYDROXYGLUTARATE DEHYDROGENASE, MITOCHONDRIAL"/>
    <property type="match status" value="1"/>
</dbReference>
<dbReference type="InterPro" id="IPR036318">
    <property type="entry name" value="FAD-bd_PCMH-like_sf"/>
</dbReference>
<dbReference type="GO" id="GO:0016491">
    <property type="term" value="F:oxidoreductase activity"/>
    <property type="evidence" value="ECO:0007669"/>
    <property type="project" value="UniProtKB-KW"/>
</dbReference>
<evidence type="ECO:0000256" key="4">
    <source>
        <dbReference type="ARBA" id="ARBA00022827"/>
    </source>
</evidence>
<dbReference type="Pfam" id="PF01565">
    <property type="entry name" value="FAD_binding_4"/>
    <property type="match status" value="1"/>
</dbReference>
<dbReference type="SUPFAM" id="SSF55103">
    <property type="entry name" value="FAD-linked oxidases, C-terminal domain"/>
    <property type="match status" value="1"/>
</dbReference>
<evidence type="ECO:0000313" key="7">
    <source>
        <dbReference type="Proteomes" id="UP000410984"/>
    </source>
</evidence>